<keyword evidence="7" id="KW-0479">Metal-binding</keyword>
<accession>A0A9P4QAQ4</accession>
<dbReference type="InterPro" id="IPR050749">
    <property type="entry name" value="Glycosyl_Hydrolase_47"/>
</dbReference>
<dbReference type="Pfam" id="PF01532">
    <property type="entry name" value="Glyco_hydro_47"/>
    <property type="match status" value="1"/>
</dbReference>
<dbReference type="PANTHER" id="PTHR11742:SF49">
    <property type="entry name" value="ALPHA-1,2-MANNOSIDASE"/>
    <property type="match status" value="1"/>
</dbReference>
<evidence type="ECO:0000256" key="7">
    <source>
        <dbReference type="PIRSR" id="PIRSR601382-2"/>
    </source>
</evidence>
<comment type="cofactor">
    <cofactor evidence="1 7">
        <name>Ca(2+)</name>
        <dbReference type="ChEBI" id="CHEBI:29108"/>
    </cofactor>
</comment>
<name>A0A9P4QAQ4_9PEZI</name>
<feature type="active site" evidence="6">
    <location>
        <position position="319"/>
    </location>
</feature>
<keyword evidence="4 9" id="KW-0378">Hydrolase</keyword>
<keyword evidence="5 8" id="KW-1015">Disulfide bond</keyword>
<dbReference type="FunFam" id="1.50.10.10:FF:000037">
    <property type="entry name" value="alpha-1,2-Mannosidase"/>
    <property type="match status" value="1"/>
</dbReference>
<keyword evidence="12" id="KW-1185">Reference proteome</keyword>
<evidence type="ECO:0000256" key="10">
    <source>
        <dbReference type="SAM" id="SignalP"/>
    </source>
</evidence>
<evidence type="ECO:0000313" key="11">
    <source>
        <dbReference type="EMBL" id="KAF2721207.1"/>
    </source>
</evidence>
<comment type="caution">
    <text evidence="11">The sequence shown here is derived from an EMBL/GenBank/DDBJ whole genome shotgun (WGS) entry which is preliminary data.</text>
</comment>
<keyword evidence="7" id="KW-0106">Calcium</keyword>
<evidence type="ECO:0000256" key="2">
    <source>
        <dbReference type="ARBA" id="ARBA00004922"/>
    </source>
</evidence>
<dbReference type="GO" id="GO:0016020">
    <property type="term" value="C:membrane"/>
    <property type="evidence" value="ECO:0007669"/>
    <property type="project" value="InterPro"/>
</dbReference>
<evidence type="ECO:0000313" key="12">
    <source>
        <dbReference type="Proteomes" id="UP000799441"/>
    </source>
</evidence>
<feature type="binding site" evidence="7">
    <location>
        <position position="597"/>
    </location>
    <ligand>
        <name>Ca(2+)</name>
        <dbReference type="ChEBI" id="CHEBI:29108"/>
    </ligand>
</feature>
<protein>
    <recommendedName>
        <fullName evidence="9">alpha-1,2-Mannosidase</fullName>
        <ecNumber evidence="9">3.2.1.-</ecNumber>
    </recommendedName>
</protein>
<dbReference type="InterPro" id="IPR012341">
    <property type="entry name" value="6hp_glycosidase-like_sf"/>
</dbReference>
<dbReference type="EC" id="3.2.1.-" evidence="9"/>
<dbReference type="GO" id="GO:0004571">
    <property type="term" value="F:mannosyl-oligosaccharide 1,2-alpha-mannosidase activity"/>
    <property type="evidence" value="ECO:0007669"/>
    <property type="project" value="InterPro"/>
</dbReference>
<feature type="active site" description="Proton donor" evidence="6">
    <location>
        <position position="181"/>
    </location>
</feature>
<evidence type="ECO:0000256" key="3">
    <source>
        <dbReference type="ARBA" id="ARBA00007658"/>
    </source>
</evidence>
<dbReference type="InterPro" id="IPR001382">
    <property type="entry name" value="Glyco_hydro_47"/>
</dbReference>
<feature type="chain" id="PRO_5040277044" description="alpha-1,2-Mannosidase" evidence="10">
    <location>
        <begin position="24"/>
        <end position="606"/>
    </location>
</feature>
<comment type="pathway">
    <text evidence="2">Protein modification; protein glycosylation.</text>
</comment>
<dbReference type="GO" id="GO:0005509">
    <property type="term" value="F:calcium ion binding"/>
    <property type="evidence" value="ECO:0007669"/>
    <property type="project" value="InterPro"/>
</dbReference>
<dbReference type="GO" id="GO:0036503">
    <property type="term" value="P:ERAD pathway"/>
    <property type="evidence" value="ECO:0007669"/>
    <property type="project" value="UniProtKB-ARBA"/>
</dbReference>
<dbReference type="Gene3D" id="1.50.10.10">
    <property type="match status" value="1"/>
</dbReference>
<dbReference type="EMBL" id="MU003792">
    <property type="protein sequence ID" value="KAF2721207.1"/>
    <property type="molecule type" value="Genomic_DNA"/>
</dbReference>
<dbReference type="PRINTS" id="PR00747">
    <property type="entry name" value="GLYHDRLASE47"/>
</dbReference>
<dbReference type="PANTHER" id="PTHR11742">
    <property type="entry name" value="MANNOSYL-OLIGOSACCHARIDE ALPHA-1,2-MANNOSIDASE-RELATED"/>
    <property type="match status" value="1"/>
</dbReference>
<comment type="similarity">
    <text evidence="3 9">Belongs to the glycosyl hydrolase 47 family.</text>
</comment>
<dbReference type="OrthoDB" id="8118055at2759"/>
<feature type="active site" evidence="6">
    <location>
        <position position="511"/>
    </location>
</feature>
<dbReference type="AlphaFoldDB" id="A0A9P4QAQ4"/>
<dbReference type="GO" id="GO:0005783">
    <property type="term" value="C:endoplasmic reticulum"/>
    <property type="evidence" value="ECO:0007669"/>
    <property type="project" value="TreeGrafter"/>
</dbReference>
<evidence type="ECO:0000256" key="8">
    <source>
        <dbReference type="PIRSR" id="PIRSR601382-3"/>
    </source>
</evidence>
<feature type="disulfide bond" evidence="8">
    <location>
        <begin position="391"/>
        <end position="420"/>
    </location>
</feature>
<feature type="active site" description="Proton donor" evidence="6">
    <location>
        <position position="434"/>
    </location>
</feature>
<evidence type="ECO:0000256" key="9">
    <source>
        <dbReference type="RuleBase" id="RU361193"/>
    </source>
</evidence>
<dbReference type="SUPFAM" id="SSF48225">
    <property type="entry name" value="Seven-hairpin glycosidases"/>
    <property type="match status" value="1"/>
</dbReference>
<evidence type="ECO:0000256" key="1">
    <source>
        <dbReference type="ARBA" id="ARBA00001913"/>
    </source>
</evidence>
<dbReference type="GO" id="GO:0005975">
    <property type="term" value="P:carbohydrate metabolic process"/>
    <property type="evidence" value="ECO:0007669"/>
    <property type="project" value="InterPro"/>
</dbReference>
<dbReference type="Proteomes" id="UP000799441">
    <property type="component" value="Unassembled WGS sequence"/>
</dbReference>
<feature type="signal peptide" evidence="10">
    <location>
        <begin position="1"/>
        <end position="23"/>
    </location>
</feature>
<keyword evidence="9" id="KW-0326">Glycosidase</keyword>
<dbReference type="InterPro" id="IPR036026">
    <property type="entry name" value="Seven-hairpin_glycosidases"/>
</dbReference>
<evidence type="ECO:0000256" key="5">
    <source>
        <dbReference type="ARBA" id="ARBA00023157"/>
    </source>
</evidence>
<keyword evidence="10" id="KW-0732">Signal</keyword>
<sequence length="606" mass="69476">MTRWLQRWTLYSILAFFSLCLLSELLDYTAPWRPPPDPVWQITRPGLFKPKFRWKDVKIHHPVQNITPLPSGQPIAIPRIQHDFASETPQEKAVRKQRLAAVKEAFKHSWHGYKRNAWLQDEVAPLSGRAKNPFGGWGATLVDSLDTLWIMGMEQEFIAAMKSLKKIDFATTPTDTLNVFETTIRYLGGLLSAYDVSGHQYPILLEKAVELGEMIYFAFDTPNHMPVTRWQWKERLMGERQLALSSSFVAEVGSFTLELTRLSQLTGDPKWYDAAARVMDVFATQQNKTKVPGLWPIQVNTMKQEFTKNTDFTFGALADSLYEYLPKTYLILGGHKDQYRTMFTTAIEAAKTHIFFHPLNQENKQLLIPGGLKRYSTINLKRSYQGQHLSCYAGGMVGIGAKIFNRPADLEIARQLTDGCIWTYESMPTGVGPEVFTALPCNDSSISELPDCNWLDEEWYHAIVSQGQFQYLAQENPGLSPREQTRQAIEDSKIVPGFMEINDARYILRPEAIESVFVMYRITGDKVLQEKAWQMFESIRNISRTKLAFASVTDVTQIDSDLFDSMESFWTAETLKYFYLIFSEPDVISLDEYVLNTEAHPFLRPK</sequence>
<gene>
    <name evidence="11" type="ORF">K431DRAFT_247517</name>
</gene>
<organism evidence="11 12">
    <name type="scientific">Polychaeton citri CBS 116435</name>
    <dbReference type="NCBI Taxonomy" id="1314669"/>
    <lineage>
        <taxon>Eukaryota</taxon>
        <taxon>Fungi</taxon>
        <taxon>Dikarya</taxon>
        <taxon>Ascomycota</taxon>
        <taxon>Pezizomycotina</taxon>
        <taxon>Dothideomycetes</taxon>
        <taxon>Dothideomycetidae</taxon>
        <taxon>Capnodiales</taxon>
        <taxon>Capnodiaceae</taxon>
        <taxon>Polychaeton</taxon>
    </lineage>
</organism>
<evidence type="ECO:0000256" key="6">
    <source>
        <dbReference type="PIRSR" id="PIRSR601382-1"/>
    </source>
</evidence>
<reference evidence="11" key="1">
    <citation type="journal article" date="2020" name="Stud. Mycol.">
        <title>101 Dothideomycetes genomes: a test case for predicting lifestyles and emergence of pathogens.</title>
        <authorList>
            <person name="Haridas S."/>
            <person name="Albert R."/>
            <person name="Binder M."/>
            <person name="Bloem J."/>
            <person name="Labutti K."/>
            <person name="Salamov A."/>
            <person name="Andreopoulos B."/>
            <person name="Baker S."/>
            <person name="Barry K."/>
            <person name="Bills G."/>
            <person name="Bluhm B."/>
            <person name="Cannon C."/>
            <person name="Castanera R."/>
            <person name="Culley D."/>
            <person name="Daum C."/>
            <person name="Ezra D."/>
            <person name="Gonzalez J."/>
            <person name="Henrissat B."/>
            <person name="Kuo A."/>
            <person name="Liang C."/>
            <person name="Lipzen A."/>
            <person name="Lutzoni F."/>
            <person name="Magnuson J."/>
            <person name="Mondo S."/>
            <person name="Nolan M."/>
            <person name="Ohm R."/>
            <person name="Pangilinan J."/>
            <person name="Park H.-J."/>
            <person name="Ramirez L."/>
            <person name="Alfaro M."/>
            <person name="Sun H."/>
            <person name="Tritt A."/>
            <person name="Yoshinaga Y."/>
            <person name="Zwiers L.-H."/>
            <person name="Turgeon B."/>
            <person name="Goodwin S."/>
            <person name="Spatafora J."/>
            <person name="Crous P."/>
            <person name="Grigoriev I."/>
        </authorList>
    </citation>
    <scope>NUCLEOTIDE SEQUENCE</scope>
    <source>
        <strain evidence="11">CBS 116435</strain>
    </source>
</reference>
<proteinExistence type="inferred from homology"/>
<evidence type="ECO:0000256" key="4">
    <source>
        <dbReference type="ARBA" id="ARBA00022801"/>
    </source>
</evidence>